<evidence type="ECO:0000259" key="1">
    <source>
        <dbReference type="PROSITE" id="PS50975"/>
    </source>
</evidence>
<protein>
    <recommendedName>
        <fullName evidence="1">ATP-grasp domain-containing protein</fullName>
    </recommendedName>
</protein>
<sequence length="440" mass="49020">MEKKLINLPVPSELRESLQLTSGEINNIAVGKRVVRARIVEGSPNQNPTDNQTVYITDDLAAVLGLPARTGLNITKTNKALRLGPLVGVLAGRYSKERGSFGAQNTFFRSLLTSLRNLNGAGFVFCPQDINGDRKSIHGYYISGKSDERWKRMYFPLPDVCYNRYFNDTGSVGSYHTIALLARHGVKTFNNSIGSKWAVHRLLIQQSDIAPHLPETRLLESSQVLTSMLKRYKEVYLKPPSGCKGNGIIRVTRKKGAYLVKTADRDKGFLCRSSQEILKKTRASMDCSMPLVQQSIRFTKNSRHIDFRVLVQKNRLNKWRVTGIAARVGASGRITTNLHTGGKAQEPAAILQDRGFDPRQISSICTQLEEMALRVAEIIASKARALGELGLDFLIDTNGKVWFLEANPKPGRRAFSDISQDIRKVAVSRPMEYACHLAGF</sequence>
<feature type="domain" description="ATP-grasp" evidence="1">
    <location>
        <begin position="203"/>
        <end position="436"/>
    </location>
</feature>
<accession>A0A0W8E8J0</accession>
<dbReference type="PANTHER" id="PTHR21621:SF0">
    <property type="entry name" value="BETA-CITRYLGLUTAMATE SYNTHASE B-RELATED"/>
    <property type="match status" value="1"/>
</dbReference>
<evidence type="ECO:0000313" key="2">
    <source>
        <dbReference type="EMBL" id="KUG04952.1"/>
    </source>
</evidence>
<dbReference type="GO" id="GO:0005737">
    <property type="term" value="C:cytoplasm"/>
    <property type="evidence" value="ECO:0007669"/>
    <property type="project" value="TreeGrafter"/>
</dbReference>
<dbReference type="AlphaFoldDB" id="A0A0W8E8J0"/>
<dbReference type="InterPro" id="IPR011761">
    <property type="entry name" value="ATP-grasp"/>
</dbReference>
<dbReference type="InterPro" id="IPR026838">
    <property type="entry name" value="YheC/D"/>
</dbReference>
<dbReference type="PROSITE" id="PS50975">
    <property type="entry name" value="ATP_GRASP"/>
    <property type="match status" value="1"/>
</dbReference>
<dbReference type="Pfam" id="PF14398">
    <property type="entry name" value="ATPgrasp_YheCD"/>
    <property type="match status" value="1"/>
</dbReference>
<comment type="caution">
    <text evidence="2">The sequence shown here is derived from an EMBL/GenBank/DDBJ whole genome shotgun (WGS) entry which is preliminary data.</text>
</comment>
<dbReference type="EMBL" id="LNQE01001834">
    <property type="protein sequence ID" value="KUG04952.1"/>
    <property type="molecule type" value="Genomic_DNA"/>
</dbReference>
<proteinExistence type="predicted"/>
<dbReference type="SUPFAM" id="SSF56059">
    <property type="entry name" value="Glutathione synthetase ATP-binding domain-like"/>
    <property type="match status" value="1"/>
</dbReference>
<dbReference type="GO" id="GO:0016879">
    <property type="term" value="F:ligase activity, forming carbon-nitrogen bonds"/>
    <property type="evidence" value="ECO:0007669"/>
    <property type="project" value="TreeGrafter"/>
</dbReference>
<gene>
    <name evidence="2" type="ORF">ASZ90_017631</name>
</gene>
<organism evidence="2">
    <name type="scientific">hydrocarbon metagenome</name>
    <dbReference type="NCBI Taxonomy" id="938273"/>
    <lineage>
        <taxon>unclassified sequences</taxon>
        <taxon>metagenomes</taxon>
        <taxon>ecological metagenomes</taxon>
    </lineage>
</organism>
<dbReference type="PANTHER" id="PTHR21621">
    <property type="entry name" value="RIBOSOMAL PROTEIN S6 MODIFICATION PROTEIN"/>
    <property type="match status" value="1"/>
</dbReference>
<name>A0A0W8E8J0_9ZZZZ</name>
<dbReference type="Gene3D" id="3.30.470.20">
    <property type="entry name" value="ATP-grasp fold, B domain"/>
    <property type="match status" value="1"/>
</dbReference>
<dbReference type="GO" id="GO:0046872">
    <property type="term" value="F:metal ion binding"/>
    <property type="evidence" value="ECO:0007669"/>
    <property type="project" value="InterPro"/>
</dbReference>
<dbReference type="GO" id="GO:0005524">
    <property type="term" value="F:ATP binding"/>
    <property type="evidence" value="ECO:0007669"/>
    <property type="project" value="InterPro"/>
</dbReference>
<reference evidence="2" key="1">
    <citation type="journal article" date="2015" name="Proc. Natl. Acad. Sci. U.S.A.">
        <title>Networks of energetic and metabolic interactions define dynamics in microbial communities.</title>
        <authorList>
            <person name="Embree M."/>
            <person name="Liu J.K."/>
            <person name="Al-Bassam M.M."/>
            <person name="Zengler K."/>
        </authorList>
    </citation>
    <scope>NUCLEOTIDE SEQUENCE</scope>
</reference>